<reference evidence="1" key="1">
    <citation type="submission" date="2019-05" db="EMBL/GenBank/DDBJ databases">
        <title>Revised genome assembly of Burkholderiaceae (previously Ralstonia) sp. PBA.</title>
        <authorList>
            <person name="Gan H.M."/>
        </authorList>
    </citation>
    <scope>NUCLEOTIDE SEQUENCE</scope>
    <source>
        <strain evidence="1">PBA</strain>
    </source>
</reference>
<dbReference type="EMBL" id="AKCV02000015">
    <property type="protein sequence ID" value="TMS58543.1"/>
    <property type="molecule type" value="Genomic_DNA"/>
</dbReference>
<name>A0ACD3SQT1_9BURK</name>
<sequence>MSVYDALELPPCDMRVRAVVAATYLQAHGFTEDQLRALHHLKGETFVKFLEYFSRERTKEAQLKNAQYTTRVIFIAERHAANEATFDELVAEALERWPL</sequence>
<gene>
    <name evidence="1" type="ORF">MW7_007410</name>
</gene>
<proteinExistence type="predicted"/>
<protein>
    <submittedName>
        <fullName evidence="1">Uncharacterized protein</fullName>
    </submittedName>
</protein>
<keyword evidence="2" id="KW-1185">Reference proteome</keyword>
<organism evidence="1 2">
    <name type="scientific">Imbroritus primus</name>
    <dbReference type="NCBI Taxonomy" id="3058603"/>
    <lineage>
        <taxon>Bacteria</taxon>
        <taxon>Pseudomonadati</taxon>
        <taxon>Pseudomonadota</taxon>
        <taxon>Betaproteobacteria</taxon>
        <taxon>Burkholderiales</taxon>
        <taxon>Burkholderiaceae</taxon>
        <taxon>Imbroritus</taxon>
    </lineage>
</organism>
<comment type="caution">
    <text evidence="1">The sequence shown here is derived from an EMBL/GenBank/DDBJ whole genome shotgun (WGS) entry which is preliminary data.</text>
</comment>
<dbReference type="Proteomes" id="UP000004277">
    <property type="component" value="Unassembled WGS sequence"/>
</dbReference>
<accession>A0ACD3SQT1</accession>
<evidence type="ECO:0000313" key="2">
    <source>
        <dbReference type="Proteomes" id="UP000004277"/>
    </source>
</evidence>
<evidence type="ECO:0000313" key="1">
    <source>
        <dbReference type="EMBL" id="TMS58543.1"/>
    </source>
</evidence>